<dbReference type="Pfam" id="PF14316">
    <property type="entry name" value="DUF4381"/>
    <property type="match status" value="1"/>
</dbReference>
<dbReference type="Proteomes" id="UP000004931">
    <property type="component" value="Unassembled WGS sequence"/>
</dbReference>
<feature type="transmembrane region" description="Helical" evidence="1">
    <location>
        <begin position="27"/>
        <end position="47"/>
    </location>
</feature>
<proteinExistence type="predicted"/>
<sequence length="163" mass="18551">MPDQDPLAQLRDIHLPDAISFWPLAPGWWIVGLLLILLLLVVCNFLYRSKKRNRYRVLAVRELANLDQYFGQPALYLQHLNHLLKQTALATKSTTDIAALSGNEWLDFLDFTGKTTQFNQGAGRVLNHGPYAPSVPELDPETLQLLCKQWIMRHDFPKSGASK</sequence>
<evidence type="ECO:0008006" key="4">
    <source>
        <dbReference type="Google" id="ProtNLM"/>
    </source>
</evidence>
<dbReference type="STRING" id="247633.GP2143_07914"/>
<keyword evidence="3" id="KW-1185">Reference proteome</keyword>
<evidence type="ECO:0000313" key="3">
    <source>
        <dbReference type="Proteomes" id="UP000004931"/>
    </source>
</evidence>
<evidence type="ECO:0000256" key="1">
    <source>
        <dbReference type="SAM" id="Phobius"/>
    </source>
</evidence>
<comment type="caution">
    <text evidence="2">The sequence shown here is derived from an EMBL/GenBank/DDBJ whole genome shotgun (WGS) entry which is preliminary data.</text>
</comment>
<gene>
    <name evidence="2" type="ORF">GP2143_07914</name>
</gene>
<keyword evidence="1" id="KW-1133">Transmembrane helix</keyword>
<keyword evidence="1" id="KW-0472">Membrane</keyword>
<reference evidence="2 3" key="1">
    <citation type="journal article" date="2010" name="J. Bacteriol.">
        <title>Genome sequence of the oligotrophic marine Gammaproteobacterium HTCC2143, isolated from the Oregon Coast.</title>
        <authorList>
            <person name="Oh H.M."/>
            <person name="Kang I."/>
            <person name="Ferriera S."/>
            <person name="Giovannoni S.J."/>
            <person name="Cho J.C."/>
        </authorList>
    </citation>
    <scope>NUCLEOTIDE SEQUENCE [LARGE SCALE GENOMIC DNA]</scope>
    <source>
        <strain evidence="2 3">HTCC2143</strain>
    </source>
</reference>
<evidence type="ECO:0000313" key="2">
    <source>
        <dbReference type="EMBL" id="EAW31459.1"/>
    </source>
</evidence>
<keyword evidence="1" id="KW-0812">Transmembrane</keyword>
<protein>
    <recommendedName>
        <fullName evidence="4">DUF4381 domain-containing protein</fullName>
    </recommendedName>
</protein>
<name>A0YCE0_9GAMM</name>
<organism evidence="2 3">
    <name type="scientific">marine gamma proteobacterium HTCC2143</name>
    <dbReference type="NCBI Taxonomy" id="247633"/>
    <lineage>
        <taxon>Bacteria</taxon>
        <taxon>Pseudomonadati</taxon>
        <taxon>Pseudomonadota</taxon>
        <taxon>Gammaproteobacteria</taxon>
        <taxon>Cellvibrionales</taxon>
        <taxon>Spongiibacteraceae</taxon>
        <taxon>BD1-7 clade</taxon>
    </lineage>
</organism>
<dbReference type="InterPro" id="IPR025489">
    <property type="entry name" value="DUF4381"/>
</dbReference>
<dbReference type="eggNOG" id="COG2304">
    <property type="taxonomic scope" value="Bacteria"/>
</dbReference>
<dbReference type="AlphaFoldDB" id="A0YCE0"/>
<accession>A0YCE0</accession>
<dbReference type="EMBL" id="AAVT01000003">
    <property type="protein sequence ID" value="EAW31459.1"/>
    <property type="molecule type" value="Genomic_DNA"/>
</dbReference>